<reference evidence="5" key="1">
    <citation type="journal article" date="2014" name="Int. J. Syst. Evol. Microbiol.">
        <title>Complete genome sequence of Corynebacterium casei LMG S-19264T (=DSM 44701T), isolated from a smear-ripened cheese.</title>
        <authorList>
            <consortium name="US DOE Joint Genome Institute (JGI-PGF)"/>
            <person name="Walter F."/>
            <person name="Albersmeier A."/>
            <person name="Kalinowski J."/>
            <person name="Ruckert C."/>
        </authorList>
    </citation>
    <scope>NUCLEOTIDE SEQUENCE</scope>
    <source>
        <strain evidence="5">CGMCC 1.15762</strain>
    </source>
</reference>
<sequence length="151" mass="16750">MTTPQPDTDPSSDTALVDTLLQVMRNLRKHYDGKAKVMGLTMARARVITVLGRNEGISQAELAGLLEIEAPTLKRQLDGLEADGFLERRDADGDARKKIVFLTYKGRESEINAFARKLRSDVLDGIPPEDRQRATAVLQQMCENLTRLGAL</sequence>
<dbReference type="GO" id="GO:0003677">
    <property type="term" value="F:DNA binding"/>
    <property type="evidence" value="ECO:0007669"/>
    <property type="project" value="UniProtKB-KW"/>
</dbReference>
<evidence type="ECO:0000313" key="6">
    <source>
        <dbReference type="Proteomes" id="UP000617145"/>
    </source>
</evidence>
<evidence type="ECO:0000256" key="1">
    <source>
        <dbReference type="ARBA" id="ARBA00023015"/>
    </source>
</evidence>
<dbReference type="Proteomes" id="UP000617145">
    <property type="component" value="Unassembled WGS sequence"/>
</dbReference>
<dbReference type="RefSeq" id="WP_188791520.1">
    <property type="nucleotide sequence ID" value="NZ_BMJV01000007.1"/>
</dbReference>
<dbReference type="PROSITE" id="PS50995">
    <property type="entry name" value="HTH_MARR_2"/>
    <property type="match status" value="1"/>
</dbReference>
<gene>
    <name evidence="5" type="ORF">GCM10011415_34440</name>
</gene>
<dbReference type="GO" id="GO:0003700">
    <property type="term" value="F:DNA-binding transcription factor activity"/>
    <property type="evidence" value="ECO:0007669"/>
    <property type="project" value="InterPro"/>
</dbReference>
<evidence type="ECO:0000259" key="4">
    <source>
        <dbReference type="PROSITE" id="PS50995"/>
    </source>
</evidence>
<name>A0A8J2ZME0_9RHOB</name>
<evidence type="ECO:0000256" key="3">
    <source>
        <dbReference type="ARBA" id="ARBA00023163"/>
    </source>
</evidence>
<evidence type="ECO:0000256" key="2">
    <source>
        <dbReference type="ARBA" id="ARBA00023125"/>
    </source>
</evidence>
<dbReference type="Gene3D" id="1.10.10.10">
    <property type="entry name" value="Winged helix-like DNA-binding domain superfamily/Winged helix DNA-binding domain"/>
    <property type="match status" value="1"/>
</dbReference>
<dbReference type="InterPro" id="IPR036390">
    <property type="entry name" value="WH_DNA-bd_sf"/>
</dbReference>
<comment type="caution">
    <text evidence="5">The sequence shown here is derived from an EMBL/GenBank/DDBJ whole genome shotgun (WGS) entry which is preliminary data.</text>
</comment>
<feature type="domain" description="HTH marR-type" evidence="4">
    <location>
        <begin position="13"/>
        <end position="143"/>
    </location>
</feature>
<dbReference type="PANTHER" id="PTHR42756:SF1">
    <property type="entry name" value="TRANSCRIPTIONAL REPRESSOR OF EMRAB OPERON"/>
    <property type="match status" value="1"/>
</dbReference>
<evidence type="ECO:0000313" key="5">
    <source>
        <dbReference type="EMBL" id="GGG81910.1"/>
    </source>
</evidence>
<keyword evidence="3" id="KW-0804">Transcription</keyword>
<dbReference type="AlphaFoldDB" id="A0A8J2ZME0"/>
<dbReference type="EMBL" id="BMJV01000007">
    <property type="protein sequence ID" value="GGG81910.1"/>
    <property type="molecule type" value="Genomic_DNA"/>
</dbReference>
<reference evidence="5" key="2">
    <citation type="submission" date="2020-09" db="EMBL/GenBank/DDBJ databases">
        <authorList>
            <person name="Sun Q."/>
            <person name="Zhou Y."/>
        </authorList>
    </citation>
    <scope>NUCLEOTIDE SEQUENCE</scope>
    <source>
        <strain evidence="5">CGMCC 1.15762</strain>
    </source>
</reference>
<proteinExistence type="predicted"/>
<accession>A0A8J2ZME0</accession>
<organism evidence="5 6">
    <name type="scientific">Salipiger pallidus</name>
    <dbReference type="NCBI Taxonomy" id="1775170"/>
    <lineage>
        <taxon>Bacteria</taxon>
        <taxon>Pseudomonadati</taxon>
        <taxon>Pseudomonadota</taxon>
        <taxon>Alphaproteobacteria</taxon>
        <taxon>Rhodobacterales</taxon>
        <taxon>Roseobacteraceae</taxon>
        <taxon>Salipiger</taxon>
    </lineage>
</organism>
<keyword evidence="1" id="KW-0805">Transcription regulation</keyword>
<dbReference type="PANTHER" id="PTHR42756">
    <property type="entry name" value="TRANSCRIPTIONAL REGULATOR, MARR"/>
    <property type="match status" value="1"/>
</dbReference>
<dbReference type="Pfam" id="PF12802">
    <property type="entry name" value="MarR_2"/>
    <property type="match status" value="1"/>
</dbReference>
<dbReference type="SMART" id="SM00347">
    <property type="entry name" value="HTH_MARR"/>
    <property type="match status" value="1"/>
</dbReference>
<dbReference type="SUPFAM" id="SSF46785">
    <property type="entry name" value="Winged helix' DNA-binding domain"/>
    <property type="match status" value="1"/>
</dbReference>
<dbReference type="PRINTS" id="PR00598">
    <property type="entry name" value="HTHMARR"/>
</dbReference>
<dbReference type="InterPro" id="IPR036388">
    <property type="entry name" value="WH-like_DNA-bd_sf"/>
</dbReference>
<keyword evidence="6" id="KW-1185">Reference proteome</keyword>
<keyword evidence="2" id="KW-0238">DNA-binding</keyword>
<protein>
    <submittedName>
        <fullName evidence="5">MarR family transcriptional regulator</fullName>
    </submittedName>
</protein>
<dbReference type="InterPro" id="IPR000835">
    <property type="entry name" value="HTH_MarR-typ"/>
</dbReference>